<dbReference type="PROSITE" id="PS51272">
    <property type="entry name" value="SLH"/>
    <property type="match status" value="3"/>
</dbReference>
<evidence type="ECO:0000313" key="3">
    <source>
        <dbReference type="EMBL" id="MBP1988650.1"/>
    </source>
</evidence>
<feature type="domain" description="SLH" evidence="2">
    <location>
        <begin position="446"/>
        <end position="509"/>
    </location>
</feature>
<dbReference type="RefSeq" id="WP_209968853.1">
    <property type="nucleotide sequence ID" value="NZ_JAGGLB010000001.1"/>
</dbReference>
<evidence type="ECO:0000259" key="2">
    <source>
        <dbReference type="PROSITE" id="PS51272"/>
    </source>
</evidence>
<evidence type="ECO:0000313" key="4">
    <source>
        <dbReference type="Proteomes" id="UP001519287"/>
    </source>
</evidence>
<keyword evidence="4" id="KW-1185">Reference proteome</keyword>
<reference evidence="3 4" key="1">
    <citation type="submission" date="2021-03" db="EMBL/GenBank/DDBJ databases">
        <title>Genomic Encyclopedia of Type Strains, Phase IV (KMG-IV): sequencing the most valuable type-strain genomes for metagenomic binning, comparative biology and taxonomic classification.</title>
        <authorList>
            <person name="Goeker M."/>
        </authorList>
    </citation>
    <scope>NUCLEOTIDE SEQUENCE [LARGE SCALE GENOMIC DNA]</scope>
    <source>
        <strain evidence="3 4">DSM 26048</strain>
    </source>
</reference>
<name>A0ABS4IM58_9BACL</name>
<sequence length="645" mass="69838">MKHKMKLNIKTFLIALIGSLLWLFMQLSPAPELAHAEGIPQFVISTNKVGLPVGEIVTVILNGQNLKDMYAYEAKITFDPNKLKLIEAKSSLEGYSVMPIIENNEIILAHTQIGNIPGQNGNLTIGTLIFEAQSTGATEVNWKSMKLVDSNLKDQAYLVGKKTIISVSEKNNTTPVPPQTHVTPTPSTPAGPVASPNVTVPDLLIDDKQGVRFSPEAIQVKKTRNENGQQVTSVSVDEHTMIQAFTFLRKKALPSPYMFIEVEEMKDEIVQIELSAQALADAKNTGDTVIISMQAGSVGSEGAVRYELPVHVLPLQALTKQMGDEIKDMKVIVSFVSVKQGERGAAEVDHISEIVGKMGAIQLLKPVTFGVFVESGRERIEVLDFDATYIHRTFTISGEIRPSSSTVVWLTPGGKLEFVPATFKTVNGSTEVTIKHRGNGTYTVIQYKKMFADAGKHWAKQEIELLASKLIIKGTTDTRYDPEAPVTRAEFAALLVRSLGLEEDYLAAKAFSDVSANNGYIGVIGAAVKAGLIEGYSHTKFQPSGKITREEMTVMISRAIHTAGKRMMSEGSGTGNGNGAGAGTLEAFKDSSLIQPWARASVAEAAASGIIQGKTETVFAPGEQATRAQAAVILKRMLQLLEFIN</sequence>
<comment type="caution">
    <text evidence="3">The sequence shown here is derived from an EMBL/GenBank/DDBJ whole genome shotgun (WGS) entry which is preliminary data.</text>
</comment>
<dbReference type="CDD" id="cd08547">
    <property type="entry name" value="Type_II_cohesin"/>
    <property type="match status" value="1"/>
</dbReference>
<dbReference type="Proteomes" id="UP001519287">
    <property type="component" value="Unassembled WGS sequence"/>
</dbReference>
<feature type="domain" description="SLH" evidence="2">
    <location>
        <begin position="585"/>
        <end position="645"/>
    </location>
</feature>
<dbReference type="InterPro" id="IPR051465">
    <property type="entry name" value="Cell_Envelope_Struct_Comp"/>
</dbReference>
<dbReference type="InterPro" id="IPR008965">
    <property type="entry name" value="CBM2/CBM3_carb-bd_dom_sf"/>
</dbReference>
<dbReference type="SUPFAM" id="SSF49384">
    <property type="entry name" value="Carbohydrate-binding domain"/>
    <property type="match status" value="1"/>
</dbReference>
<dbReference type="Pfam" id="PF00395">
    <property type="entry name" value="SLH"/>
    <property type="match status" value="3"/>
</dbReference>
<dbReference type="PANTHER" id="PTHR43308:SF5">
    <property type="entry name" value="S-LAYER PROTEIN _ PEPTIDOGLYCAN ENDO-BETA-N-ACETYLGLUCOSAMINIDASE"/>
    <property type="match status" value="1"/>
</dbReference>
<feature type="domain" description="SLH" evidence="2">
    <location>
        <begin position="510"/>
        <end position="570"/>
    </location>
</feature>
<protein>
    <recommendedName>
        <fullName evidence="2">SLH domain-containing protein</fullName>
    </recommendedName>
</protein>
<feature type="region of interest" description="Disordered" evidence="1">
    <location>
        <begin position="170"/>
        <end position="193"/>
    </location>
</feature>
<organism evidence="3 4">
    <name type="scientific">Paenibacillus eucommiae</name>
    <dbReference type="NCBI Taxonomy" id="1355755"/>
    <lineage>
        <taxon>Bacteria</taxon>
        <taxon>Bacillati</taxon>
        <taxon>Bacillota</taxon>
        <taxon>Bacilli</taxon>
        <taxon>Bacillales</taxon>
        <taxon>Paenibacillaceae</taxon>
        <taxon>Paenibacillus</taxon>
    </lineage>
</organism>
<dbReference type="InterPro" id="IPR002102">
    <property type="entry name" value="Cohesin_dom"/>
</dbReference>
<evidence type="ECO:0000256" key="1">
    <source>
        <dbReference type="SAM" id="MobiDB-lite"/>
    </source>
</evidence>
<accession>A0ABS4IM58</accession>
<proteinExistence type="predicted"/>
<dbReference type="InterPro" id="IPR001119">
    <property type="entry name" value="SLH_dom"/>
</dbReference>
<dbReference type="EMBL" id="JAGGLB010000001">
    <property type="protein sequence ID" value="MBP1988650.1"/>
    <property type="molecule type" value="Genomic_DNA"/>
</dbReference>
<gene>
    <name evidence="3" type="ORF">J2Z66_000245</name>
</gene>
<dbReference type="Pfam" id="PF00963">
    <property type="entry name" value="Cohesin"/>
    <property type="match status" value="1"/>
</dbReference>
<dbReference type="Gene3D" id="2.60.40.680">
    <property type="match status" value="1"/>
</dbReference>
<dbReference type="PANTHER" id="PTHR43308">
    <property type="entry name" value="OUTER MEMBRANE PROTEIN ALPHA-RELATED"/>
    <property type="match status" value="1"/>
</dbReference>